<sequence>MCYASVMFEGIAIVGILIMSIVLHEVAHGWMANALGDPTAKLQGRLTANPVSHIDPIGSVLIPGFLYFSGAGFLFGWAKPVPYNPHQIRSPFGWHHKWAEFLVAAAGPGMNIILALIFAGLTQVAPSPELAALFVIPVYINILLAFFNLIPFPPLDGSKMLSTLLPRTQAYAYDRFLRRVESYGMFASLLFIFVFITFFSKPFFAFVTTVVATLTQ</sequence>
<feature type="transmembrane region" description="Helical" evidence="13">
    <location>
        <begin position="185"/>
        <end position="214"/>
    </location>
</feature>
<reference evidence="15 16" key="1">
    <citation type="journal article" date="2016" name="Nat. Commun.">
        <title>Thousands of microbial genomes shed light on interconnected biogeochemical processes in an aquifer system.</title>
        <authorList>
            <person name="Anantharaman K."/>
            <person name="Brown C.T."/>
            <person name="Hug L.A."/>
            <person name="Sharon I."/>
            <person name="Castelle C.J."/>
            <person name="Probst A.J."/>
            <person name="Thomas B.C."/>
            <person name="Singh A."/>
            <person name="Wilkins M.J."/>
            <person name="Karaoz U."/>
            <person name="Brodie E.L."/>
            <person name="Williams K.H."/>
            <person name="Hubbard S.S."/>
            <person name="Banfield J.F."/>
        </authorList>
    </citation>
    <scope>NUCLEOTIDE SEQUENCE [LARGE SCALE GENOMIC DNA]</scope>
</reference>
<evidence type="ECO:0000313" key="15">
    <source>
        <dbReference type="EMBL" id="OGG61058.1"/>
    </source>
</evidence>
<name>A0A1F6DI22_9BACT</name>
<protein>
    <recommendedName>
        <fullName evidence="14">Peptidase M50 domain-containing protein</fullName>
    </recommendedName>
</protein>
<dbReference type="AlphaFoldDB" id="A0A1F6DI22"/>
<evidence type="ECO:0000256" key="11">
    <source>
        <dbReference type="ARBA" id="ARBA00023049"/>
    </source>
</evidence>
<feature type="transmembrane region" description="Helical" evidence="13">
    <location>
        <begin position="98"/>
        <end position="118"/>
    </location>
</feature>
<evidence type="ECO:0000259" key="14">
    <source>
        <dbReference type="Pfam" id="PF02163"/>
    </source>
</evidence>
<keyword evidence="5" id="KW-0645">Protease</keyword>
<evidence type="ECO:0000256" key="1">
    <source>
        <dbReference type="ARBA" id="ARBA00001947"/>
    </source>
</evidence>
<comment type="caution">
    <text evidence="15">The sequence shown here is derived from an EMBL/GenBank/DDBJ whole genome shotgun (WGS) entry which is preliminary data.</text>
</comment>
<evidence type="ECO:0000256" key="4">
    <source>
        <dbReference type="ARBA" id="ARBA00022475"/>
    </source>
</evidence>
<evidence type="ECO:0000256" key="3">
    <source>
        <dbReference type="ARBA" id="ARBA00007931"/>
    </source>
</evidence>
<keyword evidence="6 13" id="KW-0812">Transmembrane</keyword>
<gene>
    <name evidence="15" type="ORF">A3C87_02035</name>
</gene>
<dbReference type="Pfam" id="PF02163">
    <property type="entry name" value="Peptidase_M50"/>
    <property type="match status" value="1"/>
</dbReference>
<dbReference type="PANTHER" id="PTHR35864">
    <property type="entry name" value="ZINC METALLOPROTEASE MJ0611-RELATED"/>
    <property type="match status" value="1"/>
</dbReference>
<evidence type="ECO:0000256" key="6">
    <source>
        <dbReference type="ARBA" id="ARBA00022692"/>
    </source>
</evidence>
<evidence type="ECO:0000256" key="2">
    <source>
        <dbReference type="ARBA" id="ARBA00004651"/>
    </source>
</evidence>
<dbReference type="Proteomes" id="UP000176511">
    <property type="component" value="Unassembled WGS sequence"/>
</dbReference>
<dbReference type="GO" id="GO:0008237">
    <property type="term" value="F:metallopeptidase activity"/>
    <property type="evidence" value="ECO:0007669"/>
    <property type="project" value="UniProtKB-KW"/>
</dbReference>
<evidence type="ECO:0000256" key="12">
    <source>
        <dbReference type="ARBA" id="ARBA00023136"/>
    </source>
</evidence>
<evidence type="ECO:0000313" key="16">
    <source>
        <dbReference type="Proteomes" id="UP000176511"/>
    </source>
</evidence>
<dbReference type="CDD" id="cd06158">
    <property type="entry name" value="S2P-M50_like_1"/>
    <property type="match status" value="1"/>
</dbReference>
<evidence type="ECO:0000256" key="7">
    <source>
        <dbReference type="ARBA" id="ARBA00022723"/>
    </source>
</evidence>
<keyword evidence="8" id="KW-0378">Hydrolase</keyword>
<dbReference type="InterPro" id="IPR008915">
    <property type="entry name" value="Peptidase_M50"/>
</dbReference>
<dbReference type="InterPro" id="IPR044537">
    <property type="entry name" value="Rip2-like"/>
</dbReference>
<organism evidence="15 16">
    <name type="scientific">Candidatus Kaiserbacteria bacterium RIFCSPHIGHO2_02_FULL_49_34</name>
    <dbReference type="NCBI Taxonomy" id="1798491"/>
    <lineage>
        <taxon>Bacteria</taxon>
        <taxon>Candidatus Kaiseribacteriota</taxon>
    </lineage>
</organism>
<feature type="transmembrane region" description="Helical" evidence="13">
    <location>
        <begin position="130"/>
        <end position="150"/>
    </location>
</feature>
<dbReference type="GO" id="GO:0006508">
    <property type="term" value="P:proteolysis"/>
    <property type="evidence" value="ECO:0007669"/>
    <property type="project" value="UniProtKB-KW"/>
</dbReference>
<evidence type="ECO:0000256" key="9">
    <source>
        <dbReference type="ARBA" id="ARBA00022833"/>
    </source>
</evidence>
<comment type="subcellular location">
    <subcellularLocation>
        <location evidence="2">Cell membrane</location>
        <topology evidence="2">Multi-pass membrane protein</topology>
    </subcellularLocation>
</comment>
<evidence type="ECO:0000256" key="5">
    <source>
        <dbReference type="ARBA" id="ARBA00022670"/>
    </source>
</evidence>
<keyword evidence="12 13" id="KW-0472">Membrane</keyword>
<comment type="similarity">
    <text evidence="3">Belongs to the peptidase M50B family.</text>
</comment>
<evidence type="ECO:0000256" key="13">
    <source>
        <dbReference type="SAM" id="Phobius"/>
    </source>
</evidence>
<dbReference type="PANTHER" id="PTHR35864:SF1">
    <property type="entry name" value="ZINC METALLOPROTEASE YWHC-RELATED"/>
    <property type="match status" value="1"/>
</dbReference>
<feature type="domain" description="Peptidase M50" evidence="14">
    <location>
        <begin position="130"/>
        <end position="190"/>
    </location>
</feature>
<feature type="transmembrane region" description="Helical" evidence="13">
    <location>
        <begin position="6"/>
        <end position="23"/>
    </location>
</feature>
<feature type="transmembrane region" description="Helical" evidence="13">
    <location>
        <begin position="60"/>
        <end position="78"/>
    </location>
</feature>
<dbReference type="InterPro" id="IPR052348">
    <property type="entry name" value="Metallopeptidase_M50B"/>
</dbReference>
<keyword evidence="7" id="KW-0479">Metal-binding</keyword>
<keyword evidence="4" id="KW-1003">Cell membrane</keyword>
<dbReference type="STRING" id="1798491.A3C87_02035"/>
<keyword evidence="11" id="KW-0482">Metalloprotease</keyword>
<dbReference type="EMBL" id="MFLE01000026">
    <property type="protein sequence ID" value="OGG61058.1"/>
    <property type="molecule type" value="Genomic_DNA"/>
</dbReference>
<comment type="cofactor">
    <cofactor evidence="1">
        <name>Zn(2+)</name>
        <dbReference type="ChEBI" id="CHEBI:29105"/>
    </cofactor>
</comment>
<dbReference type="GO" id="GO:0046872">
    <property type="term" value="F:metal ion binding"/>
    <property type="evidence" value="ECO:0007669"/>
    <property type="project" value="UniProtKB-KW"/>
</dbReference>
<evidence type="ECO:0000256" key="10">
    <source>
        <dbReference type="ARBA" id="ARBA00022989"/>
    </source>
</evidence>
<dbReference type="GO" id="GO:0005886">
    <property type="term" value="C:plasma membrane"/>
    <property type="evidence" value="ECO:0007669"/>
    <property type="project" value="UniProtKB-SubCell"/>
</dbReference>
<proteinExistence type="inferred from homology"/>
<evidence type="ECO:0000256" key="8">
    <source>
        <dbReference type="ARBA" id="ARBA00022801"/>
    </source>
</evidence>
<keyword evidence="9" id="KW-0862">Zinc</keyword>
<keyword evidence="10 13" id="KW-1133">Transmembrane helix</keyword>
<accession>A0A1F6DI22</accession>